<evidence type="ECO:0000256" key="3">
    <source>
        <dbReference type="ARBA" id="ARBA00022679"/>
    </source>
</evidence>
<keyword evidence="8" id="KW-0460">Magnesium</keyword>
<keyword evidence="2" id="KW-0963">Cytoplasm</keyword>
<accession>A0A8J3G1C6</accession>
<dbReference type="AlphaFoldDB" id="A0A8J3G1C6"/>
<feature type="domain" description="Galactokinase N-terminal" evidence="14">
    <location>
        <begin position="6"/>
        <end position="53"/>
    </location>
</feature>
<dbReference type="Pfam" id="PF10509">
    <property type="entry name" value="GalKase_gal_bdg"/>
    <property type="match status" value="1"/>
</dbReference>
<evidence type="ECO:0000256" key="10">
    <source>
        <dbReference type="ARBA" id="ARBA00023277"/>
    </source>
</evidence>
<comment type="similarity">
    <text evidence="1">Belongs to the GHMP kinase family. GalK subfamily.</text>
</comment>
<dbReference type="GO" id="GO:0004335">
    <property type="term" value="F:galactokinase activity"/>
    <property type="evidence" value="ECO:0007669"/>
    <property type="project" value="UniProtKB-UniRule"/>
</dbReference>
<dbReference type="GO" id="GO:0005829">
    <property type="term" value="C:cytosol"/>
    <property type="evidence" value="ECO:0007669"/>
    <property type="project" value="TreeGrafter"/>
</dbReference>
<dbReference type="RefSeq" id="WP_189495089.1">
    <property type="nucleotide sequence ID" value="NZ_BMZH01000002.1"/>
</dbReference>
<comment type="caution">
    <text evidence="15">The sequence shown here is derived from an EMBL/GenBank/DDBJ whole genome shotgun (WGS) entry which is preliminary data.</text>
</comment>
<dbReference type="FunFam" id="3.30.70.890:FF:000001">
    <property type="entry name" value="Galactokinase"/>
    <property type="match status" value="1"/>
</dbReference>
<evidence type="ECO:0000256" key="1">
    <source>
        <dbReference type="ARBA" id="ARBA00006566"/>
    </source>
</evidence>
<name>A0A8J3G1C6_9PROT</name>
<dbReference type="PIRSF" id="PIRSF000530">
    <property type="entry name" value="Galactokinase"/>
    <property type="match status" value="1"/>
</dbReference>
<reference evidence="15" key="2">
    <citation type="submission" date="2020-09" db="EMBL/GenBank/DDBJ databases">
        <authorList>
            <person name="Sun Q."/>
            <person name="Kim S."/>
        </authorList>
    </citation>
    <scope>NUCLEOTIDE SEQUENCE</scope>
    <source>
        <strain evidence="15">KCTC 32513</strain>
    </source>
</reference>
<keyword evidence="7" id="KW-0067">ATP-binding</keyword>
<dbReference type="PRINTS" id="PR00473">
    <property type="entry name" value="GALCTOKINASE"/>
</dbReference>
<dbReference type="InterPro" id="IPR020568">
    <property type="entry name" value="Ribosomal_Su5_D2-typ_SF"/>
</dbReference>
<dbReference type="InterPro" id="IPR036554">
    <property type="entry name" value="GHMP_kinase_C_sf"/>
</dbReference>
<protein>
    <recommendedName>
        <fullName evidence="11">Galactokinase</fullName>
        <ecNumber evidence="11">2.7.1.6</ecNumber>
    </recommendedName>
</protein>
<keyword evidence="6" id="KW-0418">Kinase</keyword>
<evidence type="ECO:0000259" key="14">
    <source>
        <dbReference type="Pfam" id="PF10509"/>
    </source>
</evidence>
<evidence type="ECO:0000256" key="9">
    <source>
        <dbReference type="ARBA" id="ARBA00023144"/>
    </source>
</evidence>
<evidence type="ECO:0000259" key="12">
    <source>
        <dbReference type="Pfam" id="PF00288"/>
    </source>
</evidence>
<dbReference type="GO" id="GO:0005524">
    <property type="term" value="F:ATP binding"/>
    <property type="evidence" value="ECO:0007669"/>
    <property type="project" value="UniProtKB-UniRule"/>
</dbReference>
<reference evidence="15" key="1">
    <citation type="journal article" date="2014" name="Int. J. Syst. Evol. Microbiol.">
        <title>Complete genome sequence of Corynebacterium casei LMG S-19264T (=DSM 44701T), isolated from a smear-ripened cheese.</title>
        <authorList>
            <consortium name="US DOE Joint Genome Institute (JGI-PGF)"/>
            <person name="Walter F."/>
            <person name="Albersmeier A."/>
            <person name="Kalinowski J."/>
            <person name="Ruckert C."/>
        </authorList>
    </citation>
    <scope>NUCLEOTIDE SEQUENCE</scope>
    <source>
        <strain evidence="15">KCTC 32513</strain>
    </source>
</reference>
<dbReference type="PANTHER" id="PTHR10457">
    <property type="entry name" value="MEVALONATE KINASE/GALACTOKINASE"/>
    <property type="match status" value="1"/>
</dbReference>
<evidence type="ECO:0000256" key="2">
    <source>
        <dbReference type="ARBA" id="ARBA00022490"/>
    </source>
</evidence>
<sequence>MKIETTFTEAFGAPATLVRFTPGRVNLIGEHTDYNGGFVLPTALELGVHTAIRAREDDIIRVASVSFEDIAVRTLGDPASGHWADYAVGAVTEARRAGWITHGVDVALSSTLPIGSGLSSSSAVIVGVLKLLRDLQSITVSNVDLAIMARRVETDFIGMPCGIMDQMAIVLARPGEALFLNTHTLAYDLITLPDDPVIAVLHSGVHRSLAEGRYKERKEECDRIKDRLGREDICRATMKDVDAIADPRLRRRARHLVSEQTRTQQVANALTSNDTQAIGPLMIASHNSMRDDFEITTPELDLLVATAVREGALGARMTGGGFGGCIVALVPRARLLPWRDAVLKHHPQAFHVA</sequence>
<dbReference type="Proteomes" id="UP000634004">
    <property type="component" value="Unassembled WGS sequence"/>
</dbReference>
<keyword evidence="3" id="KW-0808">Transferase</keyword>
<evidence type="ECO:0000256" key="11">
    <source>
        <dbReference type="NCBIfam" id="TIGR00131"/>
    </source>
</evidence>
<dbReference type="InterPro" id="IPR006203">
    <property type="entry name" value="GHMP_knse_ATP-bd_CS"/>
</dbReference>
<evidence type="ECO:0000256" key="6">
    <source>
        <dbReference type="ARBA" id="ARBA00022777"/>
    </source>
</evidence>
<dbReference type="InterPro" id="IPR019539">
    <property type="entry name" value="GalKase_N"/>
</dbReference>
<dbReference type="PRINTS" id="PR00959">
    <property type="entry name" value="MEVGALKINASE"/>
</dbReference>
<dbReference type="Pfam" id="PF00288">
    <property type="entry name" value="GHMP_kinases_N"/>
    <property type="match status" value="1"/>
</dbReference>
<evidence type="ECO:0000313" key="16">
    <source>
        <dbReference type="Proteomes" id="UP000634004"/>
    </source>
</evidence>
<dbReference type="InterPro" id="IPR000705">
    <property type="entry name" value="Galactokinase"/>
</dbReference>
<dbReference type="FunFam" id="3.30.230.10:FF:000017">
    <property type="entry name" value="Galactokinase"/>
    <property type="match status" value="1"/>
</dbReference>
<dbReference type="InterPro" id="IPR014721">
    <property type="entry name" value="Ribsml_uS5_D2-typ_fold_subgr"/>
</dbReference>
<dbReference type="PROSITE" id="PS00106">
    <property type="entry name" value="GALACTOKINASE"/>
    <property type="match status" value="1"/>
</dbReference>
<dbReference type="InterPro" id="IPR006206">
    <property type="entry name" value="Mevalonate/galactokinase"/>
</dbReference>
<dbReference type="PROSITE" id="PS00627">
    <property type="entry name" value="GHMP_KINASES_ATP"/>
    <property type="match status" value="1"/>
</dbReference>
<evidence type="ECO:0000256" key="4">
    <source>
        <dbReference type="ARBA" id="ARBA00022723"/>
    </source>
</evidence>
<dbReference type="InterPro" id="IPR013750">
    <property type="entry name" value="GHMP_kinase_C_dom"/>
</dbReference>
<dbReference type="GO" id="GO:0046872">
    <property type="term" value="F:metal ion binding"/>
    <property type="evidence" value="ECO:0007669"/>
    <property type="project" value="UniProtKB-KW"/>
</dbReference>
<feature type="domain" description="GHMP kinase N-terminal" evidence="12">
    <location>
        <begin position="86"/>
        <end position="171"/>
    </location>
</feature>
<keyword evidence="4" id="KW-0479">Metal-binding</keyword>
<proteinExistence type="inferred from homology"/>
<evidence type="ECO:0000256" key="7">
    <source>
        <dbReference type="ARBA" id="ARBA00022840"/>
    </source>
</evidence>
<dbReference type="Gene3D" id="3.30.230.10">
    <property type="match status" value="1"/>
</dbReference>
<keyword evidence="5" id="KW-0547">Nucleotide-binding</keyword>
<organism evidence="15 16">
    <name type="scientific">Algimonas arctica</name>
    <dbReference type="NCBI Taxonomy" id="1479486"/>
    <lineage>
        <taxon>Bacteria</taxon>
        <taxon>Pseudomonadati</taxon>
        <taxon>Pseudomonadota</taxon>
        <taxon>Alphaproteobacteria</taxon>
        <taxon>Maricaulales</taxon>
        <taxon>Robiginitomaculaceae</taxon>
        <taxon>Algimonas</taxon>
    </lineage>
</organism>
<dbReference type="SUPFAM" id="SSF54211">
    <property type="entry name" value="Ribosomal protein S5 domain 2-like"/>
    <property type="match status" value="1"/>
</dbReference>
<dbReference type="InterPro" id="IPR006204">
    <property type="entry name" value="GHMP_kinase_N_dom"/>
</dbReference>
<gene>
    <name evidence="15" type="ORF">GCM10009069_04920</name>
</gene>
<keyword evidence="16" id="KW-1185">Reference proteome</keyword>
<dbReference type="InterPro" id="IPR019741">
    <property type="entry name" value="Galactokinase_CS"/>
</dbReference>
<evidence type="ECO:0000256" key="8">
    <source>
        <dbReference type="ARBA" id="ARBA00022842"/>
    </source>
</evidence>
<keyword evidence="10" id="KW-0119">Carbohydrate metabolism</keyword>
<dbReference type="Gene3D" id="3.30.70.890">
    <property type="entry name" value="GHMP kinase, C-terminal domain"/>
    <property type="match status" value="1"/>
</dbReference>
<dbReference type="PANTHER" id="PTHR10457:SF7">
    <property type="entry name" value="GALACTOKINASE-RELATED"/>
    <property type="match status" value="1"/>
</dbReference>
<evidence type="ECO:0000259" key="13">
    <source>
        <dbReference type="Pfam" id="PF08544"/>
    </source>
</evidence>
<evidence type="ECO:0000313" key="15">
    <source>
        <dbReference type="EMBL" id="GHA84817.1"/>
    </source>
</evidence>
<evidence type="ECO:0000256" key="5">
    <source>
        <dbReference type="ARBA" id="ARBA00022741"/>
    </source>
</evidence>
<feature type="domain" description="GHMP kinase C-terminal" evidence="13">
    <location>
        <begin position="269"/>
        <end position="331"/>
    </location>
</feature>
<dbReference type="SUPFAM" id="SSF55060">
    <property type="entry name" value="GHMP Kinase, C-terminal domain"/>
    <property type="match status" value="1"/>
</dbReference>
<dbReference type="Pfam" id="PF08544">
    <property type="entry name" value="GHMP_kinases_C"/>
    <property type="match status" value="1"/>
</dbReference>
<dbReference type="EMBL" id="BMZH01000002">
    <property type="protein sequence ID" value="GHA84817.1"/>
    <property type="molecule type" value="Genomic_DNA"/>
</dbReference>
<keyword evidence="9" id="KW-0299">Galactose metabolism</keyword>
<dbReference type="GO" id="GO:0006012">
    <property type="term" value="P:galactose metabolic process"/>
    <property type="evidence" value="ECO:0007669"/>
    <property type="project" value="UniProtKB-UniRule"/>
</dbReference>
<dbReference type="NCBIfam" id="TIGR00131">
    <property type="entry name" value="gal_kin"/>
    <property type="match status" value="1"/>
</dbReference>
<dbReference type="EC" id="2.7.1.6" evidence="11"/>